<dbReference type="EMBL" id="CP043494">
    <property type="protein sequence ID" value="WNG47317.1"/>
    <property type="molecule type" value="Genomic_DNA"/>
</dbReference>
<sequence>MMDTARLRQLGLEVRGEGEGLEATLVLTEPLENPVGGRQVERVGFQVQGERLVPVDPPEVVGLRPIALGSVQGTREVEAEVVDAFNEHLFHVQRRSAELRALGLSPEVDPVSLRLSTHLSEHGLALTLVADRQGNFQVSSAVRDGQALSVPQGHTFELSEFRERGALVGYLAALFGEQGSAEAVRTRPEASEGVVGFSEVVRAFGEGALVPPRSGLELLVLLEVEGRPYRFAAARVAGRTFRGLLAGAQGKVWAERFELDDFPGVVPLVADLLKVPAEAVKLIGPGARQE</sequence>
<evidence type="ECO:0000313" key="2">
    <source>
        <dbReference type="Proteomes" id="UP001611383"/>
    </source>
</evidence>
<protein>
    <submittedName>
        <fullName evidence="1">Uncharacterized protein</fullName>
    </submittedName>
</protein>
<gene>
    <name evidence="1" type="ORF">F0U60_26710</name>
</gene>
<dbReference type="Proteomes" id="UP001611383">
    <property type="component" value="Chromosome"/>
</dbReference>
<keyword evidence="2" id="KW-1185">Reference proteome</keyword>
<proteinExistence type="predicted"/>
<accession>A0ABY9WVX2</accession>
<evidence type="ECO:0000313" key="1">
    <source>
        <dbReference type="EMBL" id="WNG47317.1"/>
    </source>
</evidence>
<reference evidence="1 2" key="1">
    <citation type="submission" date="2019-08" db="EMBL/GenBank/DDBJ databases">
        <title>Archangium and Cystobacter genomes.</title>
        <authorList>
            <person name="Chen I.-C.K."/>
            <person name="Wielgoss S."/>
        </authorList>
    </citation>
    <scope>NUCLEOTIDE SEQUENCE [LARGE SCALE GENOMIC DNA]</scope>
    <source>
        <strain evidence="1 2">Cbm 6</strain>
    </source>
</reference>
<organism evidence="1 2">
    <name type="scientific">Archangium minus</name>
    <dbReference type="NCBI Taxonomy" id="83450"/>
    <lineage>
        <taxon>Bacteria</taxon>
        <taxon>Pseudomonadati</taxon>
        <taxon>Myxococcota</taxon>
        <taxon>Myxococcia</taxon>
        <taxon>Myxococcales</taxon>
        <taxon>Cystobacterineae</taxon>
        <taxon>Archangiaceae</taxon>
        <taxon>Archangium</taxon>
    </lineage>
</organism>
<name>A0ABY9WVX2_9BACT</name>